<comment type="caution">
    <text evidence="2">The sequence shown here is derived from an EMBL/GenBank/DDBJ whole genome shotgun (WGS) entry which is preliminary data.</text>
</comment>
<protein>
    <submittedName>
        <fullName evidence="2">Uncharacterized protein</fullName>
    </submittedName>
</protein>
<evidence type="ECO:0000256" key="1">
    <source>
        <dbReference type="SAM" id="MobiDB-lite"/>
    </source>
</evidence>
<dbReference type="EMBL" id="REGN01000642">
    <property type="protein sequence ID" value="RNA40451.1"/>
    <property type="molecule type" value="Genomic_DNA"/>
</dbReference>
<organism evidence="2 3">
    <name type="scientific">Brachionus plicatilis</name>
    <name type="common">Marine rotifer</name>
    <name type="synonym">Brachionus muelleri</name>
    <dbReference type="NCBI Taxonomy" id="10195"/>
    <lineage>
        <taxon>Eukaryota</taxon>
        <taxon>Metazoa</taxon>
        <taxon>Spiralia</taxon>
        <taxon>Gnathifera</taxon>
        <taxon>Rotifera</taxon>
        <taxon>Eurotatoria</taxon>
        <taxon>Monogononta</taxon>
        <taxon>Pseudotrocha</taxon>
        <taxon>Ploima</taxon>
        <taxon>Brachionidae</taxon>
        <taxon>Brachionus</taxon>
    </lineage>
</organism>
<feature type="region of interest" description="Disordered" evidence="1">
    <location>
        <begin position="1"/>
        <end position="22"/>
    </location>
</feature>
<dbReference type="Proteomes" id="UP000276133">
    <property type="component" value="Unassembled WGS sequence"/>
</dbReference>
<evidence type="ECO:0000313" key="3">
    <source>
        <dbReference type="Proteomes" id="UP000276133"/>
    </source>
</evidence>
<dbReference type="AlphaFoldDB" id="A0A3M7SX85"/>
<accession>A0A3M7SX85</accession>
<sequence>MSIKKHQNTANNLDDTDNESEDIIAPKKARGEAKKKYNFSLSTNYLIMAKYDELKNINFDLEMSTLKNCTIYSCFHIIALAVNQKFLEIPIKYNKDSIAPKAKEGRKDNAKNIDQYSSLTDLFITIFIEIFSLNLEISISNEKLCEKARFLMEKSILKQLLYFNLTTSNRFT</sequence>
<evidence type="ECO:0000313" key="2">
    <source>
        <dbReference type="EMBL" id="RNA40451.1"/>
    </source>
</evidence>
<name>A0A3M7SX85_BRAPC</name>
<proteinExistence type="predicted"/>
<gene>
    <name evidence="2" type="ORF">BpHYR1_013671</name>
</gene>
<keyword evidence="3" id="KW-1185">Reference proteome</keyword>
<reference evidence="2 3" key="1">
    <citation type="journal article" date="2018" name="Sci. Rep.">
        <title>Genomic signatures of local adaptation to the degree of environmental predictability in rotifers.</title>
        <authorList>
            <person name="Franch-Gras L."/>
            <person name="Hahn C."/>
            <person name="Garcia-Roger E.M."/>
            <person name="Carmona M.J."/>
            <person name="Serra M."/>
            <person name="Gomez A."/>
        </authorList>
    </citation>
    <scope>NUCLEOTIDE SEQUENCE [LARGE SCALE GENOMIC DNA]</scope>
    <source>
        <strain evidence="2">HYR1</strain>
    </source>
</reference>